<reference evidence="1" key="1">
    <citation type="submission" date="2023-10" db="EMBL/GenBank/DDBJ databases">
        <authorList>
            <person name="Domelevo Entfellner J.-B."/>
        </authorList>
    </citation>
    <scope>NUCLEOTIDE SEQUENCE</scope>
</reference>
<dbReference type="InterPro" id="IPR050600">
    <property type="entry name" value="SETD3_SETD6_MTase"/>
</dbReference>
<dbReference type="Gene3D" id="3.90.1410.10">
    <property type="entry name" value="set domain protein methyltransferase, domain 1"/>
    <property type="match status" value="1"/>
</dbReference>
<dbReference type="GO" id="GO:0016279">
    <property type="term" value="F:protein-lysine N-methyltransferase activity"/>
    <property type="evidence" value="ECO:0007669"/>
    <property type="project" value="TreeGrafter"/>
</dbReference>
<dbReference type="Gramene" id="rna-AYBTSS11_LOCUS17459">
    <property type="protein sequence ID" value="CAJ1957914.1"/>
    <property type="gene ID" value="gene-AYBTSS11_LOCUS17459"/>
</dbReference>
<sequence>MKSKGFQWSDALEFVDTPKEGIAVRALCELKEGDVMPKMPKEACLTTKTSGAREIMEEAGLDGHLGLAFAVMYETSLGGGGGLSPWNGYLQLLPYQECVIVWSLNEVNELLFGIVQLNNHGGCFWFIG</sequence>
<dbReference type="SUPFAM" id="SSF82199">
    <property type="entry name" value="SET domain"/>
    <property type="match status" value="1"/>
</dbReference>
<protein>
    <submittedName>
        <fullName evidence="1">Uncharacterized protein</fullName>
    </submittedName>
</protein>
<dbReference type="InterPro" id="IPR046341">
    <property type="entry name" value="SET_dom_sf"/>
</dbReference>
<dbReference type="PANTHER" id="PTHR13271">
    <property type="entry name" value="UNCHARACTERIZED PUTATIVE METHYLTRANSFERASE"/>
    <property type="match status" value="1"/>
</dbReference>
<proteinExistence type="predicted"/>
<keyword evidence="2" id="KW-1185">Reference proteome</keyword>
<organism evidence="1 2">
    <name type="scientific">Sphenostylis stenocarpa</name>
    <dbReference type="NCBI Taxonomy" id="92480"/>
    <lineage>
        <taxon>Eukaryota</taxon>
        <taxon>Viridiplantae</taxon>
        <taxon>Streptophyta</taxon>
        <taxon>Embryophyta</taxon>
        <taxon>Tracheophyta</taxon>
        <taxon>Spermatophyta</taxon>
        <taxon>Magnoliopsida</taxon>
        <taxon>eudicotyledons</taxon>
        <taxon>Gunneridae</taxon>
        <taxon>Pentapetalae</taxon>
        <taxon>rosids</taxon>
        <taxon>fabids</taxon>
        <taxon>Fabales</taxon>
        <taxon>Fabaceae</taxon>
        <taxon>Papilionoideae</taxon>
        <taxon>50 kb inversion clade</taxon>
        <taxon>NPAAA clade</taxon>
        <taxon>indigoferoid/millettioid clade</taxon>
        <taxon>Phaseoleae</taxon>
        <taxon>Sphenostylis</taxon>
    </lineage>
</organism>
<accession>A0AA86VIP9</accession>
<dbReference type="Proteomes" id="UP001189624">
    <property type="component" value="Chromosome 5"/>
</dbReference>
<name>A0AA86VIP9_9FABA</name>
<dbReference type="GO" id="GO:0005634">
    <property type="term" value="C:nucleus"/>
    <property type="evidence" value="ECO:0007669"/>
    <property type="project" value="TreeGrafter"/>
</dbReference>
<gene>
    <name evidence="1" type="ORF">AYBTSS11_LOCUS17459</name>
</gene>
<evidence type="ECO:0000313" key="1">
    <source>
        <dbReference type="EMBL" id="CAJ1957914.1"/>
    </source>
</evidence>
<dbReference type="PANTHER" id="PTHR13271:SF34">
    <property type="entry name" value="N-LYSINE METHYLTRANSFERASE SETD6"/>
    <property type="match status" value="1"/>
</dbReference>
<dbReference type="AlphaFoldDB" id="A0AA86VIP9"/>
<dbReference type="EMBL" id="OY731402">
    <property type="protein sequence ID" value="CAJ1957914.1"/>
    <property type="molecule type" value="Genomic_DNA"/>
</dbReference>
<evidence type="ECO:0000313" key="2">
    <source>
        <dbReference type="Proteomes" id="UP001189624"/>
    </source>
</evidence>